<comment type="similarity">
    <text evidence="1">Belongs to the AAA ATPase family.</text>
</comment>
<evidence type="ECO:0000256" key="3">
    <source>
        <dbReference type="ARBA" id="ARBA00022840"/>
    </source>
</evidence>
<feature type="compositionally biased region" description="Acidic residues" evidence="5">
    <location>
        <begin position="769"/>
        <end position="779"/>
    </location>
</feature>
<name>A0A0S4IHA2_BODSA</name>
<keyword evidence="10" id="KW-1185">Reference proteome</keyword>
<dbReference type="SUPFAM" id="SSF52540">
    <property type="entry name" value="P-loop containing nucleoside triphosphate hydrolases"/>
    <property type="match status" value="1"/>
</dbReference>
<dbReference type="Proteomes" id="UP000051952">
    <property type="component" value="Unassembled WGS sequence"/>
</dbReference>
<dbReference type="AlphaFoldDB" id="A0A0S4IHA2"/>
<reference evidence="10" key="1">
    <citation type="submission" date="2015-09" db="EMBL/GenBank/DDBJ databases">
        <authorList>
            <consortium name="Pathogen Informatics"/>
        </authorList>
    </citation>
    <scope>NUCLEOTIDE SEQUENCE [LARGE SCALE GENOMIC DNA]</scope>
    <source>
        <strain evidence="10">Lake Konstanz</strain>
    </source>
</reference>
<keyword evidence="4" id="KW-0103">Bromodomain</keyword>
<dbReference type="InterPro" id="IPR003960">
    <property type="entry name" value="ATPase_AAA_CS"/>
</dbReference>
<dbReference type="VEuPathDB" id="TriTrypDB:BSAL_50070"/>
<feature type="region of interest" description="Disordered" evidence="5">
    <location>
        <begin position="408"/>
        <end position="427"/>
    </location>
</feature>
<dbReference type="Gene3D" id="1.10.8.60">
    <property type="match status" value="1"/>
</dbReference>
<dbReference type="InterPro" id="IPR003959">
    <property type="entry name" value="ATPase_AAA_core"/>
</dbReference>
<dbReference type="GO" id="GO:0045815">
    <property type="term" value="P:transcription initiation-coupled chromatin remodeling"/>
    <property type="evidence" value="ECO:0007669"/>
    <property type="project" value="TreeGrafter"/>
</dbReference>
<dbReference type="GO" id="GO:0005634">
    <property type="term" value="C:nucleus"/>
    <property type="evidence" value="ECO:0007669"/>
    <property type="project" value="TreeGrafter"/>
</dbReference>
<feature type="domain" description="ATPase AAA-type core" evidence="7">
    <location>
        <begin position="12"/>
        <end position="117"/>
    </location>
</feature>
<dbReference type="GO" id="GO:0016887">
    <property type="term" value="F:ATP hydrolysis activity"/>
    <property type="evidence" value="ECO:0007669"/>
    <property type="project" value="InterPro"/>
</dbReference>
<feature type="region of interest" description="Disordered" evidence="5">
    <location>
        <begin position="681"/>
        <end position="884"/>
    </location>
</feature>
<dbReference type="GO" id="GO:0003682">
    <property type="term" value="F:chromatin binding"/>
    <property type="evidence" value="ECO:0007669"/>
    <property type="project" value="TreeGrafter"/>
</dbReference>
<dbReference type="Pfam" id="PF00004">
    <property type="entry name" value="AAA"/>
    <property type="match status" value="1"/>
</dbReference>
<evidence type="ECO:0000256" key="2">
    <source>
        <dbReference type="ARBA" id="ARBA00022741"/>
    </source>
</evidence>
<dbReference type="GO" id="GO:0005524">
    <property type="term" value="F:ATP binding"/>
    <property type="evidence" value="ECO:0007669"/>
    <property type="project" value="UniProtKB-KW"/>
</dbReference>
<dbReference type="InterPro" id="IPR036427">
    <property type="entry name" value="Bromodomain-like_sf"/>
</dbReference>
<dbReference type="EMBL" id="CYKH01000035">
    <property type="protein sequence ID" value="CUE62893.1"/>
    <property type="molecule type" value="Genomic_DNA"/>
</dbReference>
<dbReference type="Gene3D" id="3.40.50.300">
    <property type="entry name" value="P-loop containing nucleotide triphosphate hydrolases"/>
    <property type="match status" value="1"/>
</dbReference>
<keyword evidence="6" id="KW-0732">Signal</keyword>
<dbReference type="OrthoDB" id="5421at2759"/>
<evidence type="ECO:0000256" key="5">
    <source>
        <dbReference type="SAM" id="MobiDB-lite"/>
    </source>
</evidence>
<evidence type="ECO:0000256" key="6">
    <source>
        <dbReference type="SAM" id="SignalP"/>
    </source>
</evidence>
<protein>
    <submittedName>
        <fullName evidence="9">ATPase, putative</fullName>
    </submittedName>
</protein>
<dbReference type="InterPro" id="IPR041569">
    <property type="entry name" value="AAA_lid_3"/>
</dbReference>
<organism evidence="9 10">
    <name type="scientific">Bodo saltans</name>
    <name type="common">Flagellated protozoan</name>
    <dbReference type="NCBI Taxonomy" id="75058"/>
    <lineage>
        <taxon>Eukaryota</taxon>
        <taxon>Discoba</taxon>
        <taxon>Euglenozoa</taxon>
        <taxon>Kinetoplastea</taxon>
        <taxon>Metakinetoplastina</taxon>
        <taxon>Eubodonida</taxon>
        <taxon>Bodonidae</taxon>
        <taxon>Bodo</taxon>
    </lineage>
</organism>
<evidence type="ECO:0000313" key="10">
    <source>
        <dbReference type="Proteomes" id="UP000051952"/>
    </source>
</evidence>
<feature type="compositionally biased region" description="Acidic residues" evidence="5">
    <location>
        <begin position="689"/>
        <end position="700"/>
    </location>
</feature>
<dbReference type="Gene3D" id="1.20.920.10">
    <property type="entry name" value="Bromodomain-like"/>
    <property type="match status" value="1"/>
</dbReference>
<dbReference type="InterPro" id="IPR027417">
    <property type="entry name" value="P-loop_NTPase"/>
</dbReference>
<gene>
    <name evidence="9" type="ORF">BSAL_50070</name>
</gene>
<dbReference type="PANTHER" id="PTHR23069:SF0">
    <property type="entry name" value="TAT-BINDING HOMOLOG 7"/>
    <property type="match status" value="1"/>
</dbReference>
<evidence type="ECO:0000259" key="7">
    <source>
        <dbReference type="Pfam" id="PF00004"/>
    </source>
</evidence>
<feature type="signal peptide" evidence="6">
    <location>
        <begin position="1"/>
        <end position="19"/>
    </location>
</feature>
<dbReference type="Pfam" id="PF17862">
    <property type="entry name" value="AAA_lid_3"/>
    <property type="match status" value="1"/>
</dbReference>
<dbReference type="PROSITE" id="PS00674">
    <property type="entry name" value="AAA"/>
    <property type="match status" value="1"/>
</dbReference>
<dbReference type="PANTHER" id="PTHR23069">
    <property type="entry name" value="AAA DOMAIN-CONTAINING"/>
    <property type="match status" value="1"/>
</dbReference>
<dbReference type="GO" id="GO:0006334">
    <property type="term" value="P:nucleosome assembly"/>
    <property type="evidence" value="ECO:0007669"/>
    <property type="project" value="TreeGrafter"/>
</dbReference>
<sequence>MRLMGLHLFFLTFYMRKGADILSKWVGESEKQLRLLFDEARKHQPSIIFFDEIDGLAPVRHSKQEQTHAALVSTLLAMMDGLDDRGQVIIIGATNRPDTIDPALRRPGRFDRELRFPVPDEAARRHIINIHTNKMSIGGRTDERDRVAGALLKASEGWTGADIQACCTEATLHALRTKLPQIFVSNKRLKIPANDLVIHVSEGDVHAASMKLAPSLRRAAASAASNSGGAYVPSILEHMDLLVRTPVLRLAESIEKTFHPAMELARQSSRTTDTSDLLAAIRTMNAAPLPHIPRGALSIVVDDNPNRSTFGATEVVKGLAKHYSSLPAVHISLPLLLRGTVSVQLTDPKKGPAAYDGGGDDDVASRRSYATEHASTPSDLFSSLRNLAPCVAYFHEADAWLEAHSDVPLGGESKTARPHDANEEEEEPMDEHLSIWRSELLATLQSADVLVVLPLARDRVVQLEASLIGIPLLARLQSSLLMSDVVHTNATPEHADLNRWVSYLWGCAEAVQYAVAQKTTSLAEYPEDDSPPPPLSPRTRHAEHAQQKVLWQRVEYKRRQLRHLLAQWLSQFIAGRRFQILLSADLDLTEDSPQWADWQRHVRGRRVGLQDIMEKLENEEYNCLSQYVGDVEQLCSNVRTFFVTRSLADQRYRHRAMELKETTVLNMYKIHKNVTSFCEENKDMNEPISSDDDDEEEESTEIANQKAVAGSGSHDTVKALPTSTVVPKKKKKKNTGTFGRSRRKKKSVKKAPPPKSASPNTTKDHHDSNDEETTDEEEGHDASSVSPQNAGNKESAIVIDDTPDASPLGKAKVRASTDGGEEKEAPHASPQVRPAATTSSAGGSPQSNASSSVYGNIGSLSSSRDSSSGDQMDNSAATALSSQAAPPRQLFPVVVSTGSDVKRLPPNPEALSGEQLRQWSSLASRSLTLEELHLVTFHVLRALDAWRWEGNTAAASTTSTSQRWEVRFASIWEIAVRAASPP</sequence>
<feature type="region of interest" description="Disordered" evidence="5">
    <location>
        <begin position="523"/>
        <end position="542"/>
    </location>
</feature>
<evidence type="ECO:0000256" key="4">
    <source>
        <dbReference type="ARBA" id="ARBA00023117"/>
    </source>
</evidence>
<feature type="compositionally biased region" description="Polar residues" evidence="5">
    <location>
        <begin position="783"/>
        <end position="792"/>
    </location>
</feature>
<keyword evidence="3" id="KW-0067">ATP-binding</keyword>
<dbReference type="GO" id="GO:0042393">
    <property type="term" value="F:histone binding"/>
    <property type="evidence" value="ECO:0007669"/>
    <property type="project" value="TreeGrafter"/>
</dbReference>
<accession>A0A0S4IHA2</accession>
<dbReference type="InterPro" id="IPR045199">
    <property type="entry name" value="ATAD2-like"/>
</dbReference>
<evidence type="ECO:0000313" key="9">
    <source>
        <dbReference type="EMBL" id="CUE62893.1"/>
    </source>
</evidence>
<feature type="chain" id="PRO_5006621339" evidence="6">
    <location>
        <begin position="20"/>
        <end position="982"/>
    </location>
</feature>
<feature type="compositionally biased region" description="Basic residues" evidence="5">
    <location>
        <begin position="727"/>
        <end position="749"/>
    </location>
</feature>
<dbReference type="GO" id="GO:0006337">
    <property type="term" value="P:nucleosome disassembly"/>
    <property type="evidence" value="ECO:0007669"/>
    <property type="project" value="TreeGrafter"/>
</dbReference>
<feature type="domain" description="AAA ATPase AAA+ lid" evidence="8">
    <location>
        <begin position="153"/>
        <end position="181"/>
    </location>
</feature>
<evidence type="ECO:0000256" key="1">
    <source>
        <dbReference type="ARBA" id="ARBA00006914"/>
    </source>
</evidence>
<dbReference type="FunFam" id="3.40.50.300:FF:000061">
    <property type="entry name" value="ATPase family, AAA domain-containing 2"/>
    <property type="match status" value="1"/>
</dbReference>
<feature type="compositionally biased region" description="Polar residues" evidence="5">
    <location>
        <begin position="836"/>
        <end position="854"/>
    </location>
</feature>
<keyword evidence="2" id="KW-0547">Nucleotide-binding</keyword>
<evidence type="ECO:0000259" key="8">
    <source>
        <dbReference type="Pfam" id="PF17862"/>
    </source>
</evidence>
<dbReference type="SUPFAM" id="SSF47370">
    <property type="entry name" value="Bromodomain"/>
    <property type="match status" value="1"/>
</dbReference>
<feature type="compositionally biased region" description="Low complexity" evidence="5">
    <location>
        <begin position="859"/>
        <end position="868"/>
    </location>
</feature>
<proteinExistence type="inferred from homology"/>
<feature type="compositionally biased region" description="Polar residues" evidence="5">
    <location>
        <begin position="869"/>
        <end position="884"/>
    </location>
</feature>
<feature type="region of interest" description="Disordered" evidence="5">
    <location>
        <begin position="347"/>
        <end position="371"/>
    </location>
</feature>